<dbReference type="SUPFAM" id="SSF74653">
    <property type="entry name" value="TolA/TonB C-terminal domain"/>
    <property type="match status" value="1"/>
</dbReference>
<evidence type="ECO:0000256" key="4">
    <source>
        <dbReference type="ARBA" id="ARBA00023136"/>
    </source>
</evidence>
<evidence type="ECO:0000313" key="6">
    <source>
        <dbReference type="EMBL" id="OYD17496.1"/>
    </source>
</evidence>
<organism evidence="6 7">
    <name type="scientific">candidate division WOR-3 bacterium JGI_Cruoil_03_44_89</name>
    <dbReference type="NCBI Taxonomy" id="1973748"/>
    <lineage>
        <taxon>Bacteria</taxon>
        <taxon>Bacteria division WOR-3</taxon>
    </lineage>
</organism>
<comment type="subcellular location">
    <subcellularLocation>
        <location evidence="1">Membrane</location>
        <topology evidence="1">Single-pass membrane protein</topology>
    </subcellularLocation>
</comment>
<dbReference type="PROSITE" id="PS52015">
    <property type="entry name" value="TONB_CTD"/>
    <property type="match status" value="1"/>
</dbReference>
<sequence length="208" mass="23650">MSKYKNRMGNLTKGVMWSIALHIVILLCLRFVNVGISFEEPTFVEVGLISYTPPTEAHGVVTREPLMTKELVKLPQAKETEEERVIEEPSVKELPPISIPEEVGKEKPSPVVVQGGPYIIEGELSRRSITHKVIPPYPEGYNIETDVKVEIWVSPDGRVERLALLKKGGNIFDQITLDALREWRFERLPPHLPQQTQNGVVTFTYRLR</sequence>
<name>A0A235BZ68_UNCW3</name>
<dbReference type="Proteomes" id="UP000215215">
    <property type="component" value="Unassembled WGS sequence"/>
</dbReference>
<dbReference type="GO" id="GO:0055085">
    <property type="term" value="P:transmembrane transport"/>
    <property type="evidence" value="ECO:0007669"/>
    <property type="project" value="InterPro"/>
</dbReference>
<comment type="caution">
    <text evidence="6">The sequence shown here is derived from an EMBL/GenBank/DDBJ whole genome shotgun (WGS) entry which is preliminary data.</text>
</comment>
<proteinExistence type="predicted"/>
<evidence type="ECO:0000256" key="1">
    <source>
        <dbReference type="ARBA" id="ARBA00004167"/>
    </source>
</evidence>
<protein>
    <recommendedName>
        <fullName evidence="5">TonB C-terminal domain-containing protein</fullName>
    </recommendedName>
</protein>
<keyword evidence="3" id="KW-1133">Transmembrane helix</keyword>
<dbReference type="Pfam" id="PF03544">
    <property type="entry name" value="TonB_C"/>
    <property type="match status" value="1"/>
</dbReference>
<evidence type="ECO:0000313" key="7">
    <source>
        <dbReference type="Proteomes" id="UP000215215"/>
    </source>
</evidence>
<dbReference type="AlphaFoldDB" id="A0A235BZ68"/>
<dbReference type="InterPro" id="IPR037682">
    <property type="entry name" value="TonB_C"/>
</dbReference>
<evidence type="ECO:0000259" key="5">
    <source>
        <dbReference type="PROSITE" id="PS52015"/>
    </source>
</evidence>
<keyword evidence="2" id="KW-0812">Transmembrane</keyword>
<keyword evidence="4" id="KW-0472">Membrane</keyword>
<dbReference type="NCBIfam" id="TIGR01352">
    <property type="entry name" value="tonB_Cterm"/>
    <property type="match status" value="1"/>
</dbReference>
<evidence type="ECO:0000256" key="2">
    <source>
        <dbReference type="ARBA" id="ARBA00022692"/>
    </source>
</evidence>
<dbReference type="Gene3D" id="3.30.2420.10">
    <property type="entry name" value="TonB"/>
    <property type="match status" value="1"/>
</dbReference>
<dbReference type="EMBL" id="NOZQ01000013">
    <property type="protein sequence ID" value="OYD17496.1"/>
    <property type="molecule type" value="Genomic_DNA"/>
</dbReference>
<dbReference type="GO" id="GO:0016020">
    <property type="term" value="C:membrane"/>
    <property type="evidence" value="ECO:0007669"/>
    <property type="project" value="UniProtKB-SubCell"/>
</dbReference>
<dbReference type="InterPro" id="IPR006260">
    <property type="entry name" value="TonB/TolA_C"/>
</dbReference>
<evidence type="ECO:0000256" key="3">
    <source>
        <dbReference type="ARBA" id="ARBA00022989"/>
    </source>
</evidence>
<accession>A0A235BZ68</accession>
<reference evidence="6 7" key="1">
    <citation type="submission" date="2017-07" db="EMBL/GenBank/DDBJ databases">
        <title>Recovery of genomes from metagenomes via a dereplication, aggregation, and scoring strategy.</title>
        <authorList>
            <person name="Sieber C.M."/>
            <person name="Probst A.J."/>
            <person name="Sharrar A."/>
            <person name="Thomas B.C."/>
            <person name="Hess M."/>
            <person name="Tringe S.G."/>
            <person name="Banfield J.F."/>
        </authorList>
    </citation>
    <scope>NUCLEOTIDE SEQUENCE [LARGE SCALE GENOMIC DNA]</scope>
    <source>
        <strain evidence="6">JGI_Cruoil_03_44_89</strain>
    </source>
</reference>
<gene>
    <name evidence="6" type="ORF">CH333_00770</name>
</gene>
<feature type="domain" description="TonB C-terminal" evidence="5">
    <location>
        <begin position="119"/>
        <end position="208"/>
    </location>
</feature>